<dbReference type="PROSITE" id="PS50022">
    <property type="entry name" value="FA58C_3"/>
    <property type="match status" value="2"/>
</dbReference>
<keyword evidence="8" id="KW-1185">Reference proteome</keyword>
<dbReference type="Gene3D" id="2.60.120.260">
    <property type="entry name" value="Galactose-binding domain-like"/>
    <property type="match status" value="4"/>
</dbReference>
<evidence type="ECO:0000256" key="3">
    <source>
        <dbReference type="ARBA" id="ARBA00022833"/>
    </source>
</evidence>
<dbReference type="Proteomes" id="UP000256977">
    <property type="component" value="Unassembled WGS sequence"/>
</dbReference>
<keyword evidence="1" id="KW-0479">Metal-binding</keyword>
<proteinExistence type="predicted"/>
<evidence type="ECO:0000256" key="4">
    <source>
        <dbReference type="ARBA" id="ARBA00023295"/>
    </source>
</evidence>
<dbReference type="SUPFAM" id="SSF52317">
    <property type="entry name" value="Class I glutamine amidotransferase-like"/>
    <property type="match status" value="1"/>
</dbReference>
<dbReference type="Pfam" id="PF02449">
    <property type="entry name" value="Glyco_hydro_42"/>
    <property type="match status" value="1"/>
</dbReference>
<dbReference type="Gene3D" id="3.20.20.80">
    <property type="entry name" value="Glycosidases"/>
    <property type="match status" value="1"/>
</dbReference>
<dbReference type="GO" id="GO:0005975">
    <property type="term" value="P:carbohydrate metabolic process"/>
    <property type="evidence" value="ECO:0007669"/>
    <property type="project" value="InterPro"/>
</dbReference>
<feature type="region of interest" description="Disordered" evidence="5">
    <location>
        <begin position="903"/>
        <end position="933"/>
    </location>
</feature>
<evidence type="ECO:0000313" key="7">
    <source>
        <dbReference type="EMBL" id="RED65278.1"/>
    </source>
</evidence>
<evidence type="ECO:0000256" key="1">
    <source>
        <dbReference type="ARBA" id="ARBA00022723"/>
    </source>
</evidence>
<dbReference type="GO" id="GO:0009341">
    <property type="term" value="C:beta-galactosidase complex"/>
    <property type="evidence" value="ECO:0007669"/>
    <property type="project" value="InterPro"/>
</dbReference>
<feature type="domain" description="F5/8 type C" evidence="6">
    <location>
        <begin position="1041"/>
        <end position="1183"/>
    </location>
</feature>
<dbReference type="InterPro" id="IPR008979">
    <property type="entry name" value="Galactose-bd-like_sf"/>
</dbReference>
<dbReference type="Gene3D" id="3.40.50.1110">
    <property type="entry name" value="SGNH hydrolase"/>
    <property type="match status" value="1"/>
</dbReference>
<organism evidence="7 8">
    <name type="scientific">Cohnella phaseoli</name>
    <dbReference type="NCBI Taxonomy" id="456490"/>
    <lineage>
        <taxon>Bacteria</taxon>
        <taxon>Bacillati</taxon>
        <taxon>Bacillota</taxon>
        <taxon>Bacilli</taxon>
        <taxon>Bacillales</taxon>
        <taxon>Paenibacillaceae</taxon>
        <taxon>Cohnella</taxon>
    </lineage>
</organism>
<dbReference type="InterPro" id="IPR013830">
    <property type="entry name" value="SGNH_hydro"/>
</dbReference>
<keyword evidence="2" id="KW-0378">Hydrolase</keyword>
<dbReference type="Pfam" id="PF13472">
    <property type="entry name" value="Lipase_GDSL_2"/>
    <property type="match status" value="1"/>
</dbReference>
<accession>A0A3D9IU43</accession>
<feature type="domain" description="F5/8 type C" evidence="6">
    <location>
        <begin position="893"/>
        <end position="1040"/>
    </location>
</feature>
<comment type="caution">
    <text evidence="7">The sequence shown here is derived from an EMBL/GenBank/DDBJ whole genome shotgun (WGS) entry which is preliminary data.</text>
</comment>
<dbReference type="InterPro" id="IPR003476">
    <property type="entry name" value="Glyco_hydro_42"/>
</dbReference>
<keyword evidence="3" id="KW-0862">Zinc</keyword>
<dbReference type="PANTHER" id="PTHR36447">
    <property type="entry name" value="BETA-GALACTOSIDASE GANA"/>
    <property type="match status" value="1"/>
</dbReference>
<reference evidence="7 8" key="1">
    <citation type="submission" date="2018-07" db="EMBL/GenBank/DDBJ databases">
        <title>Genomic Encyclopedia of Type Strains, Phase III (KMG-III): the genomes of soil and plant-associated and newly described type strains.</title>
        <authorList>
            <person name="Whitman W."/>
        </authorList>
    </citation>
    <scope>NUCLEOTIDE SEQUENCE [LARGE SCALE GENOMIC DNA]</scope>
    <source>
        <strain evidence="7 8">CECT 7287</strain>
    </source>
</reference>
<sequence>MRKSLSMGLTLLLSMMLLGNREVYSQSSESVLSAQSGPTGFEPRIGLLAAIPDMWSFPDSAIRDVADAGVDVVELKAVANDPLAHPNPGGDGVMSAKGTYDFSLLDAQIDRWEAKGIRVVLEVTLNGSFRQDWWPEYYADYVAEDGSILPNRFNVYVPALQNGYDSFIEAVVDHYDGDDGVYGFYIDGPGYYGEVEMLTDNYASPKFYSYDPHAKAAFRSYLQTVYPSVAALNTAWGSSYTGWGDVQSPLPDYSLGEGEVDLRQSWSDFVTWRHTFLYDVMERWLSTAKSATSKPLGIKIGGAKMGSNPNSAAFSASTADLLKLLASGGHPAFFDDTNNENLSSMRHSTTIGSHYGVKIWGEGDGGIPAVSYNQQRQNAANLLMSGADTMHYAYVEWLFKGFDWGTASWTGGFEKTKDYYYWKSLNETVKQYRPDYEPSEVAFFQSHHSSWYRGGDKTNRDVSLVYDAEMTHGAYGAYASWARYLTTPDVVDEQLILDDILSRYKVLIVPNTSSTVTLESVGDKIKAWVQGGGKLVTFGEGALTYQIDEDRRLVSPTPSDPSGWSLGLSGGTAAAATSSREWRVADSKPAWLSSLTTADAGELPAIDKAFVSLAAGAVPVVEDGDGNALVVEYPYGSGSVLFTTTRVQNNAFFNEIMPNILSDFADSAGVARPIRFEPTVAAAYTGTDAASGSKLVVSYSGKNLMDSQYDEAGGVQQRIEFSPSLTGSAEVLQFTKYYGNPSVGSPGARDTMTDAIATTVTLPADVTHYRSASPIPIYDVQTTNQHGDYPRENMIDGMIGGEDHGFWAGTPTAVQTIIANVGKERVVQAVVIEPRQGFGPKNATVSVSSDGTSYTDVWNGTLPDERQVVYFERPMRAQLVKLYVTSSYSPDGTVQIRELQLYGPESEDDSKRIAPASATASSQGGGSPVSNVHDLREDTYWRSGAYPTEPAPQSIVYDLGASHRINRVEIQPVPNEGPKDIDILLSTDGSSYSFAYTATSANGGQLHTFKPTEARYVKLNIRSSYGWSDTGIAEMAVYATGAKEEEDKEIAAATVQASSTLSYYAYNPAKTLDGVKDLPEEGFWVSGKPAASANPQWLVYDLGSLRTLGMVRILPRENYGNKDTEILVSADGIRYTKVADYTAANAAQSRSFGRTDARFVKLLFKSGYDAGSVQIRETEFFGPIVPGSDNRLPIASVVASSEVAPYGPSRVDDGVYDNGSGFYVGTEPSESQPQTITADLGTVRNVRAIAVDSRMGAYPLGPAEVIVLGSADGVHYDRLSAGYLTQGRTVLGVGEATARYIRLYMKSSYSGDGTNQLNELAVYGDSEDPAPGSAYYSSFSPGNAQGWTLMQSLTGYIYSDTYYLTVTGADPYLHSPDNLVIDASRYAYVKISMKNNTADDSAELYWLRDDDTTWDLVKYQSFDIRPNDDGYTEYIIDLSAEPEWKGVIRQLRLAPANTASSGTIELDYVKVDADGDARVGYEESEAMTPLWSSNTIYNESVMFVSHDGGQPETKLHYTPLDIVSIKDASLGTEYIEEIDWTYDSTSGKLKLLPGTKAGFMTTSELYPTAYQSGWAMYRQGSGYILYREGTDITRRQLAVTYTKSEPWDGVVPQYAGADLPNTSAKLTAGSPLKVALLGDSISVGSNASGYSGGAPYMPSWGRLFVRQLSEAFGSDVTLANKSVGGQVSAWGAANSSLIAADHPDLVIIAFGMNDGTYQVSPAAFESNVKSIMDDVLAVNADAEFILVATTLAREGVCSDAACSIVLAGNQADYKAALDNLASTYDGTVIMDMTGVHRELLQHKDFLDMTANNVNHPNDYLVRWYAQYASALLIP</sequence>
<dbReference type="PANTHER" id="PTHR36447:SF2">
    <property type="entry name" value="BETA-GALACTOSIDASE YESZ"/>
    <property type="match status" value="1"/>
</dbReference>
<name>A0A3D9IU43_9BACL</name>
<dbReference type="InterPro" id="IPR036514">
    <property type="entry name" value="SGNH_hydro_sf"/>
</dbReference>
<dbReference type="RefSeq" id="WP_181917882.1">
    <property type="nucleotide sequence ID" value="NZ_QRDZ01000020.1"/>
</dbReference>
<evidence type="ECO:0000313" key="8">
    <source>
        <dbReference type="Proteomes" id="UP000256977"/>
    </source>
</evidence>
<evidence type="ECO:0000256" key="2">
    <source>
        <dbReference type="ARBA" id="ARBA00022801"/>
    </source>
</evidence>
<dbReference type="InterPro" id="IPR000421">
    <property type="entry name" value="FA58C"/>
</dbReference>
<dbReference type="InterPro" id="IPR029062">
    <property type="entry name" value="Class_I_gatase-like"/>
</dbReference>
<dbReference type="SUPFAM" id="SSF51445">
    <property type="entry name" value="(Trans)glycosidases"/>
    <property type="match status" value="1"/>
</dbReference>
<dbReference type="EMBL" id="QRDZ01000020">
    <property type="protein sequence ID" value="RED65278.1"/>
    <property type="molecule type" value="Genomic_DNA"/>
</dbReference>
<dbReference type="CDD" id="cd00229">
    <property type="entry name" value="SGNH_hydrolase"/>
    <property type="match status" value="1"/>
</dbReference>
<dbReference type="InterPro" id="IPR017853">
    <property type="entry name" value="GH"/>
</dbReference>
<dbReference type="SUPFAM" id="SSF52266">
    <property type="entry name" value="SGNH hydrolase"/>
    <property type="match status" value="1"/>
</dbReference>
<evidence type="ECO:0000256" key="5">
    <source>
        <dbReference type="SAM" id="MobiDB-lite"/>
    </source>
</evidence>
<dbReference type="GO" id="GO:0046872">
    <property type="term" value="F:metal ion binding"/>
    <property type="evidence" value="ECO:0007669"/>
    <property type="project" value="UniProtKB-KW"/>
</dbReference>
<dbReference type="InterPro" id="IPR013529">
    <property type="entry name" value="Glyco_hydro_42_N"/>
</dbReference>
<dbReference type="Pfam" id="PF00754">
    <property type="entry name" value="F5_F8_type_C"/>
    <property type="match status" value="3"/>
</dbReference>
<dbReference type="GO" id="GO:0004565">
    <property type="term" value="F:beta-galactosidase activity"/>
    <property type="evidence" value="ECO:0007669"/>
    <property type="project" value="InterPro"/>
</dbReference>
<protein>
    <submittedName>
        <fullName evidence="7">Beta-galactosidase GanA</fullName>
    </submittedName>
</protein>
<dbReference type="CDD" id="cd03143">
    <property type="entry name" value="A4_beta-galactosidase_middle_domain"/>
    <property type="match status" value="1"/>
</dbReference>
<evidence type="ECO:0000259" key="6">
    <source>
        <dbReference type="PROSITE" id="PS50022"/>
    </source>
</evidence>
<gene>
    <name evidence="7" type="ORF">DFP98_12027</name>
</gene>
<dbReference type="SUPFAM" id="SSF49785">
    <property type="entry name" value="Galactose-binding domain-like"/>
    <property type="match status" value="4"/>
</dbReference>
<dbReference type="Gene3D" id="3.40.50.880">
    <property type="match status" value="1"/>
</dbReference>
<keyword evidence="4" id="KW-0326">Glycosidase</keyword>